<protein>
    <submittedName>
        <fullName evidence="1">Uncharacterized protein</fullName>
    </submittedName>
</protein>
<dbReference type="AlphaFoldDB" id="A0A5C3QMD6"/>
<accession>A0A5C3QMD6</accession>
<evidence type="ECO:0000313" key="1">
    <source>
        <dbReference type="EMBL" id="TFL03093.1"/>
    </source>
</evidence>
<dbReference type="Proteomes" id="UP000305067">
    <property type="component" value="Unassembled WGS sequence"/>
</dbReference>
<proteinExistence type="predicted"/>
<dbReference type="EMBL" id="ML178821">
    <property type="protein sequence ID" value="TFL03093.1"/>
    <property type="molecule type" value="Genomic_DNA"/>
</dbReference>
<organism evidence="1 2">
    <name type="scientific">Pterulicium gracile</name>
    <dbReference type="NCBI Taxonomy" id="1884261"/>
    <lineage>
        <taxon>Eukaryota</taxon>
        <taxon>Fungi</taxon>
        <taxon>Dikarya</taxon>
        <taxon>Basidiomycota</taxon>
        <taxon>Agaricomycotina</taxon>
        <taxon>Agaricomycetes</taxon>
        <taxon>Agaricomycetidae</taxon>
        <taxon>Agaricales</taxon>
        <taxon>Pleurotineae</taxon>
        <taxon>Pterulaceae</taxon>
        <taxon>Pterulicium</taxon>
    </lineage>
</organism>
<reference evidence="1 2" key="1">
    <citation type="journal article" date="2019" name="Nat. Ecol. Evol.">
        <title>Megaphylogeny resolves global patterns of mushroom evolution.</title>
        <authorList>
            <person name="Varga T."/>
            <person name="Krizsan K."/>
            <person name="Foldi C."/>
            <person name="Dima B."/>
            <person name="Sanchez-Garcia M."/>
            <person name="Sanchez-Ramirez S."/>
            <person name="Szollosi G.J."/>
            <person name="Szarkandi J.G."/>
            <person name="Papp V."/>
            <person name="Albert L."/>
            <person name="Andreopoulos W."/>
            <person name="Angelini C."/>
            <person name="Antonin V."/>
            <person name="Barry K.W."/>
            <person name="Bougher N.L."/>
            <person name="Buchanan P."/>
            <person name="Buyck B."/>
            <person name="Bense V."/>
            <person name="Catcheside P."/>
            <person name="Chovatia M."/>
            <person name="Cooper J."/>
            <person name="Damon W."/>
            <person name="Desjardin D."/>
            <person name="Finy P."/>
            <person name="Geml J."/>
            <person name="Haridas S."/>
            <person name="Hughes K."/>
            <person name="Justo A."/>
            <person name="Karasinski D."/>
            <person name="Kautmanova I."/>
            <person name="Kiss B."/>
            <person name="Kocsube S."/>
            <person name="Kotiranta H."/>
            <person name="LaButti K.M."/>
            <person name="Lechner B.E."/>
            <person name="Liimatainen K."/>
            <person name="Lipzen A."/>
            <person name="Lukacs Z."/>
            <person name="Mihaltcheva S."/>
            <person name="Morgado L.N."/>
            <person name="Niskanen T."/>
            <person name="Noordeloos M.E."/>
            <person name="Ohm R.A."/>
            <person name="Ortiz-Santana B."/>
            <person name="Ovrebo C."/>
            <person name="Racz N."/>
            <person name="Riley R."/>
            <person name="Savchenko A."/>
            <person name="Shiryaev A."/>
            <person name="Soop K."/>
            <person name="Spirin V."/>
            <person name="Szebenyi C."/>
            <person name="Tomsovsky M."/>
            <person name="Tulloss R.E."/>
            <person name="Uehling J."/>
            <person name="Grigoriev I.V."/>
            <person name="Vagvolgyi C."/>
            <person name="Papp T."/>
            <person name="Martin F.M."/>
            <person name="Miettinen O."/>
            <person name="Hibbett D.S."/>
            <person name="Nagy L.G."/>
        </authorList>
    </citation>
    <scope>NUCLEOTIDE SEQUENCE [LARGE SCALE GENOMIC DNA]</scope>
    <source>
        <strain evidence="1 2">CBS 309.79</strain>
    </source>
</reference>
<sequence length="119" mass="12818">MALSALARIILAEAEAIESLYTAAGMSAPSIHDVFWTGPLKGNSQCQESSRVLVAVASQLIATVVNPQDLLIREATSVYSTVILDFVTRHRIADILVQCGQERGAPWCVCYKSSFVCAC</sequence>
<evidence type="ECO:0000313" key="2">
    <source>
        <dbReference type="Proteomes" id="UP000305067"/>
    </source>
</evidence>
<name>A0A5C3QMD6_9AGAR</name>
<gene>
    <name evidence="1" type="ORF">BDV98DRAFT_415746</name>
</gene>
<keyword evidence="2" id="KW-1185">Reference proteome</keyword>